<dbReference type="PATRIC" id="fig|1434118.4.peg.333"/>
<dbReference type="PANTHER" id="PTHR43861:SF1">
    <property type="entry name" value="TRANS-ACONITATE 2-METHYLTRANSFERASE"/>
    <property type="match status" value="1"/>
</dbReference>
<dbReference type="KEGG" id="msj:MSSAC_0247"/>
<protein>
    <recommendedName>
        <fullName evidence="3">Methyltransferase domain-containing protein</fullName>
    </recommendedName>
</protein>
<evidence type="ECO:0000313" key="1">
    <source>
        <dbReference type="EMBL" id="AKB34837.1"/>
    </source>
</evidence>
<proteinExistence type="predicted"/>
<dbReference type="Proteomes" id="UP000033123">
    <property type="component" value="Chromosome"/>
</dbReference>
<dbReference type="HOGENOM" id="CLU_1040565_0_0_2"/>
<dbReference type="EMBL" id="CP009508">
    <property type="protein sequence ID" value="AKB34837.1"/>
    <property type="molecule type" value="Genomic_DNA"/>
</dbReference>
<dbReference type="CDD" id="cd02440">
    <property type="entry name" value="AdoMet_MTases"/>
    <property type="match status" value="1"/>
</dbReference>
<sequence length="267" mass="30787">MEFGEQYTYPDLEDEITCVFIGIHEPYEGYWAESENHVLNLMKKHIEENVKSEKKLLLDAGCGEGRLIADFSKYFDHILAIDPDRFRLSIAKETVQNIGVSDKVHFDDTPIQELEEQEKFDVILCSHVLQHVHTDLIPKIIDKFKRILKESGLLLILTCHSTTGTDYFVKEFLNESNFTEEIVNENDHNSLVSGINQLPIHLFSRKSIKETLEKSDFEIIDYKVFHILEKDLGASNLSERDLLINQSPDLQDKYGRDVFVAARAKGQ</sequence>
<dbReference type="AlphaFoldDB" id="A0A0E3PIW8"/>
<dbReference type="PANTHER" id="PTHR43861">
    <property type="entry name" value="TRANS-ACONITATE 2-METHYLTRANSFERASE-RELATED"/>
    <property type="match status" value="1"/>
</dbReference>
<evidence type="ECO:0000313" key="2">
    <source>
        <dbReference type="Proteomes" id="UP000033123"/>
    </source>
</evidence>
<dbReference type="RefSeq" id="WP_048179143.1">
    <property type="nucleotide sequence ID" value="NZ_CP009508.1"/>
</dbReference>
<gene>
    <name evidence="1" type="ORF">MSSAC_0247</name>
</gene>
<dbReference type="Gene3D" id="3.40.50.150">
    <property type="entry name" value="Vaccinia Virus protein VP39"/>
    <property type="match status" value="1"/>
</dbReference>
<dbReference type="InterPro" id="IPR029063">
    <property type="entry name" value="SAM-dependent_MTases_sf"/>
</dbReference>
<accession>A0A0E3PIW8</accession>
<name>A0A0E3PIW8_9EURY</name>
<dbReference type="GeneID" id="24869791"/>
<reference evidence="1 2" key="1">
    <citation type="submission" date="2014-07" db="EMBL/GenBank/DDBJ databases">
        <title>Methanogenic archaea and the global carbon cycle.</title>
        <authorList>
            <person name="Henriksen J.R."/>
            <person name="Luke J."/>
            <person name="Reinhart S."/>
            <person name="Benedict M.N."/>
            <person name="Youngblut N.D."/>
            <person name="Metcalf M.E."/>
            <person name="Whitaker R.J."/>
            <person name="Metcalf W.W."/>
        </authorList>
    </citation>
    <scope>NUCLEOTIDE SEQUENCE [LARGE SCALE GENOMIC DNA]</scope>
    <source>
        <strain evidence="1 2">C2J</strain>
    </source>
</reference>
<dbReference type="Pfam" id="PF13489">
    <property type="entry name" value="Methyltransf_23"/>
    <property type="match status" value="1"/>
</dbReference>
<dbReference type="SUPFAM" id="SSF53335">
    <property type="entry name" value="S-adenosyl-L-methionine-dependent methyltransferases"/>
    <property type="match status" value="1"/>
</dbReference>
<evidence type="ECO:0008006" key="3">
    <source>
        <dbReference type="Google" id="ProtNLM"/>
    </source>
</evidence>
<organism evidence="1 2">
    <name type="scientific">Methanosarcina siciliae C2J</name>
    <dbReference type="NCBI Taxonomy" id="1434118"/>
    <lineage>
        <taxon>Archaea</taxon>
        <taxon>Methanobacteriati</taxon>
        <taxon>Methanobacteriota</taxon>
        <taxon>Stenosarchaea group</taxon>
        <taxon>Methanomicrobia</taxon>
        <taxon>Methanosarcinales</taxon>
        <taxon>Methanosarcinaceae</taxon>
        <taxon>Methanosarcina</taxon>
    </lineage>
</organism>
<dbReference type="STRING" id="1434118.MSSAC_0247"/>